<evidence type="ECO:0000313" key="7">
    <source>
        <dbReference type="Proteomes" id="UP000799753"/>
    </source>
</evidence>
<dbReference type="AlphaFoldDB" id="A0A6A6S6G1"/>
<dbReference type="OrthoDB" id="3798356at2759"/>
<keyword evidence="1" id="KW-0479">Metal-binding</keyword>
<dbReference type="InterPro" id="IPR017907">
    <property type="entry name" value="Znf_RING_CS"/>
</dbReference>
<organism evidence="6 7">
    <name type="scientific">Massarina eburnea CBS 473.64</name>
    <dbReference type="NCBI Taxonomy" id="1395130"/>
    <lineage>
        <taxon>Eukaryota</taxon>
        <taxon>Fungi</taxon>
        <taxon>Dikarya</taxon>
        <taxon>Ascomycota</taxon>
        <taxon>Pezizomycotina</taxon>
        <taxon>Dothideomycetes</taxon>
        <taxon>Pleosporomycetidae</taxon>
        <taxon>Pleosporales</taxon>
        <taxon>Massarineae</taxon>
        <taxon>Massarinaceae</taxon>
        <taxon>Massarina</taxon>
    </lineage>
</organism>
<evidence type="ECO:0000256" key="2">
    <source>
        <dbReference type="ARBA" id="ARBA00022771"/>
    </source>
</evidence>
<evidence type="ECO:0000259" key="5">
    <source>
        <dbReference type="PROSITE" id="PS50089"/>
    </source>
</evidence>
<dbReference type="PROSITE" id="PS50089">
    <property type="entry name" value="ZF_RING_2"/>
    <property type="match status" value="1"/>
</dbReference>
<gene>
    <name evidence="6" type="ORF">P280DRAFT_541200</name>
</gene>
<dbReference type="Gene3D" id="3.30.40.10">
    <property type="entry name" value="Zinc/RING finger domain, C3HC4 (zinc finger)"/>
    <property type="match status" value="1"/>
</dbReference>
<dbReference type="InterPro" id="IPR013083">
    <property type="entry name" value="Znf_RING/FYVE/PHD"/>
</dbReference>
<evidence type="ECO:0000256" key="3">
    <source>
        <dbReference type="ARBA" id="ARBA00022833"/>
    </source>
</evidence>
<evidence type="ECO:0000256" key="1">
    <source>
        <dbReference type="ARBA" id="ARBA00022723"/>
    </source>
</evidence>
<accession>A0A6A6S6G1</accession>
<dbReference type="InterPro" id="IPR001841">
    <property type="entry name" value="Znf_RING"/>
</dbReference>
<dbReference type="GO" id="GO:0008270">
    <property type="term" value="F:zinc ion binding"/>
    <property type="evidence" value="ECO:0007669"/>
    <property type="project" value="UniProtKB-KW"/>
</dbReference>
<protein>
    <recommendedName>
        <fullName evidence="5">RING-type domain-containing protein</fullName>
    </recommendedName>
</protein>
<keyword evidence="3" id="KW-0862">Zinc</keyword>
<keyword evidence="2 4" id="KW-0863">Zinc-finger</keyword>
<evidence type="ECO:0000313" key="6">
    <source>
        <dbReference type="EMBL" id="KAF2641754.1"/>
    </source>
</evidence>
<proteinExistence type="predicted"/>
<name>A0A6A6S6G1_9PLEO</name>
<dbReference type="SMART" id="SM00184">
    <property type="entry name" value="RING"/>
    <property type="match status" value="1"/>
</dbReference>
<dbReference type="Proteomes" id="UP000799753">
    <property type="component" value="Unassembled WGS sequence"/>
</dbReference>
<feature type="domain" description="RING-type" evidence="5">
    <location>
        <begin position="36"/>
        <end position="92"/>
    </location>
</feature>
<dbReference type="InterPro" id="IPR018957">
    <property type="entry name" value="Znf_C3HC4_RING-type"/>
</dbReference>
<reference evidence="6" key="1">
    <citation type="journal article" date="2020" name="Stud. Mycol.">
        <title>101 Dothideomycetes genomes: a test case for predicting lifestyles and emergence of pathogens.</title>
        <authorList>
            <person name="Haridas S."/>
            <person name="Albert R."/>
            <person name="Binder M."/>
            <person name="Bloem J."/>
            <person name="Labutti K."/>
            <person name="Salamov A."/>
            <person name="Andreopoulos B."/>
            <person name="Baker S."/>
            <person name="Barry K."/>
            <person name="Bills G."/>
            <person name="Bluhm B."/>
            <person name="Cannon C."/>
            <person name="Castanera R."/>
            <person name="Culley D."/>
            <person name="Daum C."/>
            <person name="Ezra D."/>
            <person name="Gonzalez J."/>
            <person name="Henrissat B."/>
            <person name="Kuo A."/>
            <person name="Liang C."/>
            <person name="Lipzen A."/>
            <person name="Lutzoni F."/>
            <person name="Magnuson J."/>
            <person name="Mondo S."/>
            <person name="Nolan M."/>
            <person name="Ohm R."/>
            <person name="Pangilinan J."/>
            <person name="Park H.-J."/>
            <person name="Ramirez L."/>
            <person name="Alfaro M."/>
            <person name="Sun H."/>
            <person name="Tritt A."/>
            <person name="Yoshinaga Y."/>
            <person name="Zwiers L.-H."/>
            <person name="Turgeon B."/>
            <person name="Goodwin S."/>
            <person name="Spatafora J."/>
            <person name="Crous P."/>
            <person name="Grigoriev I."/>
        </authorList>
    </citation>
    <scope>NUCLEOTIDE SEQUENCE</scope>
    <source>
        <strain evidence="6">CBS 473.64</strain>
    </source>
</reference>
<sequence length="287" mass="32476">MPPMPPTDAHLEAKFRNIRPLSLQACGLLLEEHRNCDICNSEYSDDPTMPEYPVRVHPDRGPTTCHHMFCRRCIETLFRTNFPYSARCPICRAQWFNDRSEAEDGATSSIDDISPEDQVSIERLVEAARAGQRQIREIIAEANNVHNGNDGRWIRLTPEHFTRTEPQVQALHHDSRSHPGSAMRPLTGLAPEQIIREPIRSPPEFRESVRDAALQYVRGANDENAGHETTDIDVEAPTLMARGRMQRSAVLLESIVSTRNIQEDSIEVVDPVGSVERAIDKLWGMLN</sequence>
<evidence type="ECO:0000256" key="4">
    <source>
        <dbReference type="PROSITE-ProRule" id="PRU00175"/>
    </source>
</evidence>
<dbReference type="PROSITE" id="PS00518">
    <property type="entry name" value="ZF_RING_1"/>
    <property type="match status" value="1"/>
</dbReference>
<dbReference type="Pfam" id="PF00097">
    <property type="entry name" value="zf-C3HC4"/>
    <property type="match status" value="1"/>
</dbReference>
<dbReference type="SUPFAM" id="SSF57850">
    <property type="entry name" value="RING/U-box"/>
    <property type="match status" value="1"/>
</dbReference>
<dbReference type="EMBL" id="MU006782">
    <property type="protein sequence ID" value="KAF2641754.1"/>
    <property type="molecule type" value="Genomic_DNA"/>
</dbReference>
<keyword evidence="7" id="KW-1185">Reference proteome</keyword>